<sequence length="235" mass="26892">MGVTCNFKNKILSRKIITIVGLVFGSILVLSAQTKPTIIKRPIQWDADRERLSLEYLLKRHGIHTDTALIEPRVVVVHYTENMSVGATIKTFDPIFLPGRRDLQTASALNVSAQYVIGRDGRIYQLLAEDQFARHTIGLNYCAIGIENIGTPRNPLTEKQLEANTKLIAYLRKKYPIEYVIGHHEYQAFKKTLWWKESNPTYITQKRDPGDKFMHALRKRLGLPTELKIIPLPSQ</sequence>
<name>A0A1T5D6Z4_9SPHI</name>
<gene>
    <name evidence="7" type="ORF">SAMN05660841_01803</name>
</gene>
<evidence type="ECO:0000256" key="1">
    <source>
        <dbReference type="ARBA" id="ARBA00001561"/>
    </source>
</evidence>
<dbReference type="PANTHER" id="PTHR30417:SF1">
    <property type="entry name" value="N-ACETYLMURAMOYL-L-ALANINE AMIDASE AMID"/>
    <property type="match status" value="1"/>
</dbReference>
<evidence type="ECO:0000256" key="5">
    <source>
        <dbReference type="SAM" id="Phobius"/>
    </source>
</evidence>
<feature type="transmembrane region" description="Helical" evidence="5">
    <location>
        <begin position="12"/>
        <end position="32"/>
    </location>
</feature>
<proteinExistence type="predicted"/>
<dbReference type="InterPro" id="IPR036505">
    <property type="entry name" value="Amidase/PGRP_sf"/>
</dbReference>
<dbReference type="InterPro" id="IPR051206">
    <property type="entry name" value="NAMLAA_amidase_2"/>
</dbReference>
<dbReference type="Pfam" id="PF01510">
    <property type="entry name" value="Amidase_2"/>
    <property type="match status" value="1"/>
</dbReference>
<dbReference type="CDD" id="cd06583">
    <property type="entry name" value="PGRP"/>
    <property type="match status" value="1"/>
</dbReference>
<dbReference type="GO" id="GO:0009253">
    <property type="term" value="P:peptidoglycan catabolic process"/>
    <property type="evidence" value="ECO:0007669"/>
    <property type="project" value="InterPro"/>
</dbReference>
<dbReference type="RefSeq" id="WP_079642756.1">
    <property type="nucleotide sequence ID" value="NZ_FUZF01000006.1"/>
</dbReference>
<dbReference type="PANTHER" id="PTHR30417">
    <property type="entry name" value="N-ACETYLMURAMOYL-L-ALANINE AMIDASE AMID"/>
    <property type="match status" value="1"/>
</dbReference>
<keyword evidence="8" id="KW-1185">Reference proteome</keyword>
<keyword evidence="5" id="KW-0472">Membrane</keyword>
<evidence type="ECO:0000256" key="3">
    <source>
        <dbReference type="ARBA" id="ARBA00022801"/>
    </source>
</evidence>
<accession>A0A1T5D6Z4</accession>
<dbReference type="AlphaFoldDB" id="A0A1T5D6Z4"/>
<keyword evidence="5" id="KW-1133">Transmembrane helix</keyword>
<dbReference type="EC" id="3.5.1.28" evidence="2"/>
<dbReference type="SUPFAM" id="SSF55846">
    <property type="entry name" value="N-acetylmuramoyl-L-alanine amidase-like"/>
    <property type="match status" value="1"/>
</dbReference>
<comment type="catalytic activity">
    <reaction evidence="1">
        <text>Hydrolyzes the link between N-acetylmuramoyl residues and L-amino acid residues in certain cell-wall glycopeptides.</text>
        <dbReference type="EC" id="3.5.1.28"/>
    </reaction>
</comment>
<protein>
    <recommendedName>
        <fullName evidence="2">N-acetylmuramoyl-L-alanine amidase</fullName>
        <ecNumber evidence="2">3.5.1.28</ecNumber>
    </recommendedName>
</protein>
<evidence type="ECO:0000259" key="6">
    <source>
        <dbReference type="SMART" id="SM00644"/>
    </source>
</evidence>
<dbReference type="GO" id="GO:0008745">
    <property type="term" value="F:N-acetylmuramoyl-L-alanine amidase activity"/>
    <property type="evidence" value="ECO:0007669"/>
    <property type="project" value="UniProtKB-EC"/>
</dbReference>
<feature type="domain" description="N-acetylmuramoyl-L-alanine amidase" evidence="6">
    <location>
        <begin position="58"/>
        <end position="210"/>
    </location>
</feature>
<dbReference type="Proteomes" id="UP000190150">
    <property type="component" value="Unassembled WGS sequence"/>
</dbReference>
<dbReference type="STRING" id="1513896.SAMN05660841_01803"/>
<dbReference type="Gene3D" id="3.40.80.10">
    <property type="entry name" value="Peptidoglycan recognition protein-like"/>
    <property type="match status" value="1"/>
</dbReference>
<dbReference type="GO" id="GO:0071555">
    <property type="term" value="P:cell wall organization"/>
    <property type="evidence" value="ECO:0007669"/>
    <property type="project" value="UniProtKB-KW"/>
</dbReference>
<reference evidence="8" key="1">
    <citation type="submission" date="2017-02" db="EMBL/GenBank/DDBJ databases">
        <authorList>
            <person name="Varghese N."/>
            <person name="Submissions S."/>
        </authorList>
    </citation>
    <scope>NUCLEOTIDE SEQUENCE [LARGE SCALE GENOMIC DNA]</scope>
    <source>
        <strain evidence="8">DSM 24091</strain>
    </source>
</reference>
<dbReference type="EMBL" id="FUZF01000006">
    <property type="protein sequence ID" value="SKB67548.1"/>
    <property type="molecule type" value="Genomic_DNA"/>
</dbReference>
<evidence type="ECO:0000256" key="2">
    <source>
        <dbReference type="ARBA" id="ARBA00011901"/>
    </source>
</evidence>
<dbReference type="InterPro" id="IPR002502">
    <property type="entry name" value="Amidase_domain"/>
</dbReference>
<dbReference type="SMART" id="SM00644">
    <property type="entry name" value="Ami_2"/>
    <property type="match status" value="1"/>
</dbReference>
<keyword evidence="5" id="KW-0812">Transmembrane</keyword>
<evidence type="ECO:0000256" key="4">
    <source>
        <dbReference type="ARBA" id="ARBA00023316"/>
    </source>
</evidence>
<evidence type="ECO:0000313" key="8">
    <source>
        <dbReference type="Proteomes" id="UP000190150"/>
    </source>
</evidence>
<evidence type="ECO:0000313" key="7">
    <source>
        <dbReference type="EMBL" id="SKB67548.1"/>
    </source>
</evidence>
<dbReference type="OrthoDB" id="9794842at2"/>
<keyword evidence="4" id="KW-0961">Cell wall biogenesis/degradation</keyword>
<keyword evidence="3" id="KW-0378">Hydrolase</keyword>
<dbReference type="GO" id="GO:0009254">
    <property type="term" value="P:peptidoglycan turnover"/>
    <property type="evidence" value="ECO:0007669"/>
    <property type="project" value="TreeGrafter"/>
</dbReference>
<organism evidence="7 8">
    <name type="scientific">Sphingobacterium nematocida</name>
    <dbReference type="NCBI Taxonomy" id="1513896"/>
    <lineage>
        <taxon>Bacteria</taxon>
        <taxon>Pseudomonadati</taxon>
        <taxon>Bacteroidota</taxon>
        <taxon>Sphingobacteriia</taxon>
        <taxon>Sphingobacteriales</taxon>
        <taxon>Sphingobacteriaceae</taxon>
        <taxon>Sphingobacterium</taxon>
    </lineage>
</organism>